<dbReference type="Pfam" id="PF02739">
    <property type="entry name" value="5_3_exonuc_N"/>
    <property type="match status" value="1"/>
</dbReference>
<dbReference type="PROSITE" id="PS00447">
    <property type="entry name" value="DNA_POLYMERASE_A"/>
    <property type="match status" value="1"/>
</dbReference>
<dbReference type="SUPFAM" id="SSF56672">
    <property type="entry name" value="DNA/RNA polymerases"/>
    <property type="match status" value="2"/>
</dbReference>
<organism evidence="22 23">
    <name type="scientific">Bradyrhizobium sediminis</name>
    <dbReference type="NCBI Taxonomy" id="2840469"/>
    <lineage>
        <taxon>Bacteria</taxon>
        <taxon>Pseudomonadati</taxon>
        <taxon>Pseudomonadota</taxon>
        <taxon>Alphaproteobacteria</taxon>
        <taxon>Hyphomicrobiales</taxon>
        <taxon>Nitrobacteraceae</taxon>
        <taxon>Bradyrhizobium</taxon>
    </lineage>
</organism>
<feature type="domain" description="DNA-directed DNA polymerase family A palm" evidence="21">
    <location>
        <begin position="849"/>
        <end position="1055"/>
    </location>
</feature>
<dbReference type="CDD" id="cd06139">
    <property type="entry name" value="DNA_polA_I_Ecoli_like_exo"/>
    <property type="match status" value="1"/>
</dbReference>
<dbReference type="InterPro" id="IPR043502">
    <property type="entry name" value="DNA/RNA_pol_sf"/>
</dbReference>
<dbReference type="SMART" id="SM00482">
    <property type="entry name" value="POLAc"/>
    <property type="match status" value="1"/>
</dbReference>
<evidence type="ECO:0000256" key="4">
    <source>
        <dbReference type="ARBA" id="ARBA00020311"/>
    </source>
</evidence>
<comment type="function">
    <text evidence="17">In addition to polymerase activity, this DNA polymerase exhibits 3'-5' and 5'-3' exonuclease activity.</text>
</comment>
<evidence type="ECO:0000256" key="6">
    <source>
        <dbReference type="ARBA" id="ARBA00022695"/>
    </source>
</evidence>
<dbReference type="Pfam" id="PF01367">
    <property type="entry name" value="5_3_exonuc"/>
    <property type="match status" value="1"/>
</dbReference>
<evidence type="ECO:0000256" key="8">
    <source>
        <dbReference type="ARBA" id="ARBA00022722"/>
    </source>
</evidence>
<dbReference type="FunFam" id="3.30.420.10:FF:000026">
    <property type="entry name" value="DNA polymerase I"/>
    <property type="match status" value="1"/>
</dbReference>
<evidence type="ECO:0000256" key="12">
    <source>
        <dbReference type="ARBA" id="ARBA00022932"/>
    </source>
</evidence>
<comment type="catalytic activity">
    <reaction evidence="15 17">
        <text>DNA(n) + a 2'-deoxyribonucleoside 5'-triphosphate = DNA(n+1) + diphosphate</text>
        <dbReference type="Rhea" id="RHEA:22508"/>
        <dbReference type="Rhea" id="RHEA-COMP:17339"/>
        <dbReference type="Rhea" id="RHEA-COMP:17340"/>
        <dbReference type="ChEBI" id="CHEBI:33019"/>
        <dbReference type="ChEBI" id="CHEBI:61560"/>
        <dbReference type="ChEBI" id="CHEBI:173112"/>
        <dbReference type="EC" id="2.7.7.7"/>
    </reaction>
</comment>
<evidence type="ECO:0000259" key="21">
    <source>
        <dbReference type="SMART" id="SM00482"/>
    </source>
</evidence>
<dbReference type="PANTHER" id="PTHR10133:SF27">
    <property type="entry name" value="DNA POLYMERASE NU"/>
    <property type="match status" value="1"/>
</dbReference>
<keyword evidence="12 17" id="KW-0239">DNA-directed DNA polymerase</keyword>
<dbReference type="EMBL" id="CP076134">
    <property type="protein sequence ID" value="QWG12916.1"/>
    <property type="molecule type" value="Genomic_DNA"/>
</dbReference>
<evidence type="ECO:0000256" key="17">
    <source>
        <dbReference type="RuleBase" id="RU004460"/>
    </source>
</evidence>
<evidence type="ECO:0000256" key="2">
    <source>
        <dbReference type="ARBA" id="ARBA00011541"/>
    </source>
</evidence>
<dbReference type="GO" id="GO:0006302">
    <property type="term" value="P:double-strand break repair"/>
    <property type="evidence" value="ECO:0007669"/>
    <property type="project" value="TreeGrafter"/>
</dbReference>
<dbReference type="NCBIfam" id="TIGR00593">
    <property type="entry name" value="pola"/>
    <property type="match status" value="1"/>
</dbReference>
<dbReference type="InterPro" id="IPR020045">
    <property type="entry name" value="DNA_polI_H3TH"/>
</dbReference>
<dbReference type="GO" id="GO:0008409">
    <property type="term" value="F:5'-3' exonuclease activity"/>
    <property type="evidence" value="ECO:0007669"/>
    <property type="project" value="UniProtKB-UniRule"/>
</dbReference>
<name>A0A975RMV8_9BRAD</name>
<keyword evidence="13 17" id="KW-0238">DNA-binding</keyword>
<evidence type="ECO:0000313" key="23">
    <source>
        <dbReference type="Proteomes" id="UP000680839"/>
    </source>
</evidence>
<dbReference type="GO" id="GO:0008408">
    <property type="term" value="F:3'-5' exonuclease activity"/>
    <property type="evidence" value="ECO:0007669"/>
    <property type="project" value="UniProtKB-UniRule"/>
</dbReference>
<dbReference type="Gene3D" id="3.40.50.1010">
    <property type="entry name" value="5'-nuclease"/>
    <property type="match status" value="1"/>
</dbReference>
<evidence type="ECO:0000256" key="15">
    <source>
        <dbReference type="ARBA" id="ARBA00049244"/>
    </source>
</evidence>
<dbReference type="InterPro" id="IPR001098">
    <property type="entry name" value="DNA-dir_DNA_pol_A_palm_dom"/>
</dbReference>
<dbReference type="InterPro" id="IPR002562">
    <property type="entry name" value="3'-5'_exonuclease_dom"/>
</dbReference>
<dbReference type="EC" id="2.7.7.7" evidence="3 16"/>
<dbReference type="InterPro" id="IPR036279">
    <property type="entry name" value="5-3_exonuclease_C_sf"/>
</dbReference>
<comment type="similarity">
    <text evidence="1 17">Belongs to the DNA polymerase type-A family.</text>
</comment>
<evidence type="ECO:0000256" key="7">
    <source>
        <dbReference type="ARBA" id="ARBA00022705"/>
    </source>
</evidence>
<dbReference type="Gene3D" id="1.10.150.20">
    <property type="entry name" value="5' to 3' exonuclease, C-terminal subdomain"/>
    <property type="match status" value="2"/>
</dbReference>
<accession>A0A975RMV8</accession>
<dbReference type="GO" id="GO:0006261">
    <property type="term" value="P:DNA-templated DNA replication"/>
    <property type="evidence" value="ECO:0007669"/>
    <property type="project" value="UniProtKB-UniRule"/>
</dbReference>
<dbReference type="SMART" id="SM00475">
    <property type="entry name" value="53EXOc"/>
    <property type="match status" value="1"/>
</dbReference>
<evidence type="ECO:0000256" key="10">
    <source>
        <dbReference type="ARBA" id="ARBA00022801"/>
    </source>
</evidence>
<dbReference type="InterPro" id="IPR008918">
    <property type="entry name" value="HhH2"/>
</dbReference>
<evidence type="ECO:0000256" key="18">
    <source>
        <dbReference type="SAM" id="MobiDB-lite"/>
    </source>
</evidence>
<evidence type="ECO:0000256" key="16">
    <source>
        <dbReference type="NCBIfam" id="TIGR00593"/>
    </source>
</evidence>
<proteinExistence type="inferred from homology"/>
<evidence type="ECO:0000256" key="11">
    <source>
        <dbReference type="ARBA" id="ARBA00022839"/>
    </source>
</evidence>
<dbReference type="FunFam" id="1.10.150.20:FF:000002">
    <property type="entry name" value="DNA polymerase I"/>
    <property type="match status" value="1"/>
</dbReference>
<dbReference type="InterPro" id="IPR020046">
    <property type="entry name" value="5-3_exonucl_a-hlix_arch_N"/>
</dbReference>
<keyword evidence="5 17" id="KW-0808">Transferase</keyword>
<dbReference type="GO" id="GO:0003887">
    <property type="term" value="F:DNA-directed DNA polymerase activity"/>
    <property type="evidence" value="ECO:0007669"/>
    <property type="project" value="UniProtKB-UniRule"/>
</dbReference>
<dbReference type="RefSeq" id="WP_215621684.1">
    <property type="nucleotide sequence ID" value="NZ_CP076134.1"/>
</dbReference>
<keyword evidence="6 17" id="KW-0548">Nucleotidyltransferase</keyword>
<dbReference type="PANTHER" id="PTHR10133">
    <property type="entry name" value="DNA POLYMERASE I"/>
    <property type="match status" value="1"/>
</dbReference>
<feature type="compositionally biased region" description="Low complexity" evidence="18">
    <location>
        <begin position="407"/>
        <end position="417"/>
    </location>
</feature>
<feature type="domain" description="3'-5' exonuclease" evidence="19">
    <location>
        <begin position="484"/>
        <end position="680"/>
    </location>
</feature>
<dbReference type="Gene3D" id="1.20.1060.10">
    <property type="entry name" value="Taq DNA Polymerase, Chain T, domain 4"/>
    <property type="match status" value="1"/>
</dbReference>
<dbReference type="InterPro" id="IPR012337">
    <property type="entry name" value="RNaseH-like_sf"/>
</dbReference>
<dbReference type="SMART" id="SM00279">
    <property type="entry name" value="HhH2"/>
    <property type="match status" value="1"/>
</dbReference>
<protein>
    <recommendedName>
        <fullName evidence="4 16">DNA polymerase I</fullName>
        <ecNumber evidence="3 16">2.7.7.7</ecNumber>
    </recommendedName>
</protein>
<dbReference type="InterPro" id="IPR002421">
    <property type="entry name" value="5-3_exonuclease"/>
</dbReference>
<evidence type="ECO:0000256" key="14">
    <source>
        <dbReference type="ARBA" id="ARBA00023204"/>
    </source>
</evidence>
<dbReference type="Proteomes" id="UP000680839">
    <property type="component" value="Chromosome"/>
</dbReference>
<dbReference type="Pfam" id="PF01612">
    <property type="entry name" value="DNA_pol_A_exo1"/>
    <property type="match status" value="1"/>
</dbReference>
<evidence type="ECO:0000256" key="3">
    <source>
        <dbReference type="ARBA" id="ARBA00012417"/>
    </source>
</evidence>
<dbReference type="AlphaFoldDB" id="A0A975RMV8"/>
<keyword evidence="7 17" id="KW-0235">DNA replication</keyword>
<dbReference type="CDD" id="cd09898">
    <property type="entry name" value="H3TH_53EXO"/>
    <property type="match status" value="1"/>
</dbReference>
<dbReference type="CDD" id="cd08637">
    <property type="entry name" value="DNA_pol_A_pol_I_C"/>
    <property type="match status" value="1"/>
</dbReference>
<dbReference type="Gene3D" id="3.30.420.10">
    <property type="entry name" value="Ribonuclease H-like superfamily/Ribonuclease H"/>
    <property type="match status" value="1"/>
</dbReference>
<evidence type="ECO:0000256" key="13">
    <source>
        <dbReference type="ARBA" id="ARBA00023125"/>
    </source>
</evidence>
<evidence type="ECO:0000256" key="5">
    <source>
        <dbReference type="ARBA" id="ARBA00022679"/>
    </source>
</evidence>
<dbReference type="SUPFAM" id="SSF53098">
    <property type="entry name" value="Ribonuclease H-like"/>
    <property type="match status" value="1"/>
</dbReference>
<dbReference type="FunFam" id="3.40.50.1010:FF:000001">
    <property type="entry name" value="DNA polymerase I"/>
    <property type="match status" value="1"/>
</dbReference>
<comment type="subunit">
    <text evidence="2">Single-chain monomer with multiple functions.</text>
</comment>
<dbReference type="SUPFAM" id="SSF47807">
    <property type="entry name" value="5' to 3' exonuclease, C-terminal subdomain"/>
    <property type="match status" value="1"/>
</dbReference>
<dbReference type="FunFam" id="1.20.1060.10:FF:000001">
    <property type="entry name" value="DNA polymerase I"/>
    <property type="match status" value="1"/>
</dbReference>
<keyword evidence="11 17" id="KW-0269">Exonuclease</keyword>
<evidence type="ECO:0000256" key="1">
    <source>
        <dbReference type="ARBA" id="ARBA00007705"/>
    </source>
</evidence>
<dbReference type="InterPro" id="IPR002298">
    <property type="entry name" value="DNA_polymerase_A"/>
</dbReference>
<gene>
    <name evidence="17 22" type="primary">polA</name>
    <name evidence="22" type="ORF">KMZ29_25060</name>
</gene>
<feature type="region of interest" description="Disordered" evidence="18">
    <location>
        <begin position="400"/>
        <end position="459"/>
    </location>
</feature>
<evidence type="ECO:0000256" key="9">
    <source>
        <dbReference type="ARBA" id="ARBA00022763"/>
    </source>
</evidence>
<dbReference type="InterPro" id="IPR018320">
    <property type="entry name" value="DNA_polymerase_1"/>
</dbReference>
<dbReference type="InterPro" id="IPR029060">
    <property type="entry name" value="PIN-like_dom_sf"/>
</dbReference>
<dbReference type="CDD" id="cd09859">
    <property type="entry name" value="PIN_53EXO"/>
    <property type="match status" value="1"/>
</dbReference>
<keyword evidence="10 17" id="KW-0378">Hydrolase</keyword>
<dbReference type="Pfam" id="PF00476">
    <property type="entry name" value="DNA_pol_A"/>
    <property type="match status" value="1"/>
</dbReference>
<sequence>MPKTSPKAAIKPAAVKAPAKGDHVFLVDGSSYIFRAYHALPPLNRKSDGLQVNAVLGFCNMLWKLLRDMPPDNRPTHLAIVFDKSEITFRNKLYPDYKAHRPPAPDDLIPQFALIREAVRAFDLPCLEQGGFEADDLIATYAREAGERGATTTIVSSDKDLMQLVTDKVTMYDTMKDRRIGIPEVIEKFGVPPEKVVEVQALIGDSTDNVPGVPGVGPKAAGTLISVLGSLDRILSAEKNPEIIENELKTKLAELDEQIASIAGKPIKPGSAAEVGKVLSEKFGEKDLAKDKKGNPTADTETIGRLADSGNKFCKLILEARDLSRVIGGTVSKIIANKDLAETSRQLVLLDDKVKLDVPLADLAVHEPDARKLIAFLKAMEFSTLTRRVAEYSQIDPSDVEADAKNASGASGKSAGSSPPPPRAAEGDLFGDQAPPASANGKGRASAVGKEGKPDRSNVILTPHALAAARAEAARKTPVDRNKYQTIRSLDQLNAWIARVHDVGYFAIEAKANSIDPMQAEMSGIALALAPNDACYVPLAHKASGDGDGLFAAGLAPDQIEAADALESLRPLLESQGILKIGFNIKFNAVMFAQHGITLQNHDDAQLMSYALDAGRNSHALDALSERWLGHAIISHGELTGSGKGKLAFDQVAIDRATAYSAEDADVILRLWQVLKPRLVAERMATVYETLERPLISVLARMERRGISIDRQVLSRLSADFAQTAARVEAEIQEIAGEPVNVGSPKQIGDILFGKMGLPGGTKTKTGAWSTTAQVLDDLAEQGHDLPKKILEWRQVSKLKSTYTDALPTYVHPQTHRVHTTYALAATTTGRLSSNEPNLQNIPVRTEDGRKIRRAFIASPGHKLVSADYSQIELRLLAEIADIPVLKQAFKDGLDIHAMTASEMFGVPIKDMPGEVRRRAKAINFGIIYGISAFGLANQLGIAREEASAYIKKYFERFPGIRAYMDATRDFCRSHGYVETLFGRKCHYPDIKASNASIRSFNERAAINARLQGTAADIIRRAMTRMEDALAEKKLSAQMLLQVHDELIFEVPDNEVAATLPVVQHVMQDAPFPAVVLSVPLHVDARAANNWDEAH</sequence>
<keyword evidence="8" id="KW-0540">Nuclease</keyword>
<dbReference type="GO" id="GO:0003677">
    <property type="term" value="F:DNA binding"/>
    <property type="evidence" value="ECO:0007669"/>
    <property type="project" value="UniProtKB-UniRule"/>
</dbReference>
<dbReference type="InterPro" id="IPR019760">
    <property type="entry name" value="DNA-dir_DNA_pol_A_CS"/>
</dbReference>
<dbReference type="Gene3D" id="3.30.70.370">
    <property type="match status" value="1"/>
</dbReference>
<evidence type="ECO:0000259" key="20">
    <source>
        <dbReference type="SMART" id="SM00475"/>
    </source>
</evidence>
<evidence type="ECO:0000259" key="19">
    <source>
        <dbReference type="SMART" id="SM00474"/>
    </source>
</evidence>
<dbReference type="SMART" id="SM00474">
    <property type="entry name" value="35EXOc"/>
    <property type="match status" value="1"/>
</dbReference>
<evidence type="ECO:0000313" key="22">
    <source>
        <dbReference type="EMBL" id="QWG12916.1"/>
    </source>
</evidence>
<dbReference type="InterPro" id="IPR036397">
    <property type="entry name" value="RNaseH_sf"/>
</dbReference>
<dbReference type="NCBIfam" id="NF004397">
    <property type="entry name" value="PRK05755.1"/>
    <property type="match status" value="1"/>
</dbReference>
<reference evidence="22" key="1">
    <citation type="submission" date="2021-06" db="EMBL/GenBank/DDBJ databases">
        <title>Bradyrhizobium sp. S2-20-1 Genome sequencing.</title>
        <authorList>
            <person name="Jin L."/>
        </authorList>
    </citation>
    <scope>NUCLEOTIDE SEQUENCE</scope>
    <source>
        <strain evidence="22">S2-20-1</strain>
    </source>
</reference>
<keyword evidence="14 17" id="KW-0234">DNA repair</keyword>
<keyword evidence="9 17" id="KW-0227">DNA damage</keyword>
<dbReference type="SUPFAM" id="SSF88723">
    <property type="entry name" value="PIN domain-like"/>
    <property type="match status" value="1"/>
</dbReference>
<dbReference type="PRINTS" id="PR00868">
    <property type="entry name" value="DNAPOLI"/>
</dbReference>
<feature type="domain" description="5'-3' exonuclease" evidence="20">
    <location>
        <begin position="22"/>
        <end position="366"/>
    </location>
</feature>